<name>A0A2U1FB21_9PSEU</name>
<dbReference type="PRINTS" id="PR01543">
    <property type="entry name" value="ANATRNSFRASE"/>
</dbReference>
<comment type="similarity">
    <text evidence="1 2">Belongs to the arylamine N-acetyltransferase family.</text>
</comment>
<dbReference type="PANTHER" id="PTHR11786">
    <property type="entry name" value="N-HYDROXYARYLAMINE O-ACETYLTRANSFERASE"/>
    <property type="match status" value="1"/>
</dbReference>
<evidence type="ECO:0000256" key="1">
    <source>
        <dbReference type="ARBA" id="ARBA00006547"/>
    </source>
</evidence>
<keyword evidence="4" id="KW-1185">Reference proteome</keyword>
<dbReference type="InterPro" id="IPR053710">
    <property type="entry name" value="Arylamine_NAT_domain_sf"/>
</dbReference>
<comment type="caution">
    <text evidence="3">The sequence shown here is derived from an EMBL/GenBank/DDBJ whole genome shotgun (WGS) entry which is preliminary data.</text>
</comment>
<accession>A0A2U1FB21</accession>
<evidence type="ECO:0000256" key="2">
    <source>
        <dbReference type="RuleBase" id="RU003452"/>
    </source>
</evidence>
<dbReference type="AlphaFoldDB" id="A0A2U1FB21"/>
<dbReference type="Pfam" id="PF00797">
    <property type="entry name" value="Acetyltransf_2"/>
    <property type="match status" value="1"/>
</dbReference>
<evidence type="ECO:0000313" key="4">
    <source>
        <dbReference type="Proteomes" id="UP000245639"/>
    </source>
</evidence>
<protein>
    <submittedName>
        <fullName evidence="3">N-hydroxyarylamine O-acetyltransferase</fullName>
    </submittedName>
</protein>
<dbReference type="GO" id="GO:0016407">
    <property type="term" value="F:acetyltransferase activity"/>
    <property type="evidence" value="ECO:0007669"/>
    <property type="project" value="InterPro"/>
</dbReference>
<dbReference type="Proteomes" id="UP000245639">
    <property type="component" value="Unassembled WGS sequence"/>
</dbReference>
<organism evidence="3 4">
    <name type="scientific">Actinomycetospora cinnamomea</name>
    <dbReference type="NCBI Taxonomy" id="663609"/>
    <lineage>
        <taxon>Bacteria</taxon>
        <taxon>Bacillati</taxon>
        <taxon>Actinomycetota</taxon>
        <taxon>Actinomycetes</taxon>
        <taxon>Pseudonocardiales</taxon>
        <taxon>Pseudonocardiaceae</taxon>
        <taxon>Actinomycetospora</taxon>
    </lineage>
</organism>
<dbReference type="EMBL" id="QEKW01000006">
    <property type="protein sequence ID" value="PVZ09368.1"/>
    <property type="molecule type" value="Genomic_DNA"/>
</dbReference>
<gene>
    <name evidence="3" type="ORF">C8D89_10624</name>
</gene>
<dbReference type="PANTHER" id="PTHR11786:SF0">
    <property type="entry name" value="ARYLAMINE N-ACETYLTRANSFERASE 4-RELATED"/>
    <property type="match status" value="1"/>
</dbReference>
<dbReference type="InterPro" id="IPR038765">
    <property type="entry name" value="Papain-like_cys_pep_sf"/>
</dbReference>
<dbReference type="InterPro" id="IPR001447">
    <property type="entry name" value="Arylamine_N-AcTrfase"/>
</dbReference>
<dbReference type="SUPFAM" id="SSF54001">
    <property type="entry name" value="Cysteine proteinases"/>
    <property type="match status" value="1"/>
</dbReference>
<proteinExistence type="inferred from homology"/>
<reference evidence="3 4" key="1">
    <citation type="submission" date="2018-04" db="EMBL/GenBank/DDBJ databases">
        <title>Genomic Encyclopedia of Type Strains, Phase IV (KMG-IV): sequencing the most valuable type-strain genomes for metagenomic binning, comparative biology and taxonomic classification.</title>
        <authorList>
            <person name="Goeker M."/>
        </authorList>
    </citation>
    <scope>NUCLEOTIDE SEQUENCE [LARGE SCALE GENOMIC DNA]</scope>
    <source>
        <strain evidence="3 4">DSM 45771</strain>
    </source>
</reference>
<evidence type="ECO:0000313" key="3">
    <source>
        <dbReference type="EMBL" id="PVZ09368.1"/>
    </source>
</evidence>
<keyword evidence="3" id="KW-0808">Transferase</keyword>
<sequence length="258" mass="27977">MYTGPMDVTAYLTRIGAAADDPLEDLMRRHLEAVPFENLSVHLPEPIHLDVDELVVKIVDRHRGGFCYELNGAFGGLLGALGYDVALCSARVARNGGDDGFGPPGDHMALLVGREGRRLLVDVGFGRFAVGPLDVDRRDDQPDHAGTYAVHDAPDGDLDVLADGTIVYRLDPRPRILPDFAPPAWWHATSPESPFALSVTCSRLTPTGRVTISDDRLIETGDDGSRAERTLTVDEQLATYRDVFGVELDAVPTVAHPS</sequence>
<dbReference type="Gene3D" id="3.30.2140.20">
    <property type="match status" value="1"/>
</dbReference>